<proteinExistence type="predicted"/>
<keyword evidence="2" id="KW-1185">Reference proteome</keyword>
<dbReference type="EMBL" id="BSOG01000006">
    <property type="protein sequence ID" value="GLR14994.1"/>
    <property type="molecule type" value="Genomic_DNA"/>
</dbReference>
<name>A0ABQ5YK49_9NEIS</name>
<comment type="caution">
    <text evidence="1">The sequence shown here is derived from an EMBL/GenBank/DDBJ whole genome shotgun (WGS) entry which is preliminary data.</text>
</comment>
<protein>
    <submittedName>
        <fullName evidence="1">Uncharacterized protein</fullName>
    </submittedName>
</protein>
<sequence>MSGGVLLGLTAVWRGELNSPLVLSLSPRGGILYLGVLASLGEEWLTNGQRR</sequence>
<evidence type="ECO:0000313" key="1">
    <source>
        <dbReference type="EMBL" id="GLR14994.1"/>
    </source>
</evidence>
<organism evidence="1 2">
    <name type="scientific">Chitinimonas prasina</name>
    <dbReference type="NCBI Taxonomy" id="1434937"/>
    <lineage>
        <taxon>Bacteria</taxon>
        <taxon>Pseudomonadati</taxon>
        <taxon>Pseudomonadota</taxon>
        <taxon>Betaproteobacteria</taxon>
        <taxon>Neisseriales</taxon>
        <taxon>Chitinibacteraceae</taxon>
        <taxon>Chitinimonas</taxon>
    </lineage>
</organism>
<evidence type="ECO:0000313" key="2">
    <source>
        <dbReference type="Proteomes" id="UP001156706"/>
    </source>
</evidence>
<reference evidence="2" key="1">
    <citation type="journal article" date="2019" name="Int. J. Syst. Evol. Microbiol.">
        <title>The Global Catalogue of Microorganisms (GCM) 10K type strain sequencing project: providing services to taxonomists for standard genome sequencing and annotation.</title>
        <authorList>
            <consortium name="The Broad Institute Genomics Platform"/>
            <consortium name="The Broad Institute Genome Sequencing Center for Infectious Disease"/>
            <person name="Wu L."/>
            <person name="Ma J."/>
        </authorList>
    </citation>
    <scope>NUCLEOTIDE SEQUENCE [LARGE SCALE GENOMIC DNA]</scope>
    <source>
        <strain evidence="2">NBRC 110044</strain>
    </source>
</reference>
<dbReference type="Proteomes" id="UP001156706">
    <property type="component" value="Unassembled WGS sequence"/>
</dbReference>
<accession>A0ABQ5YK49</accession>
<gene>
    <name evidence="1" type="ORF">GCM10007907_37840</name>
</gene>